<sequence>MAEWVNNRLTLIGETHGLNELRMIPLKFRMGDNETHYGMQYIGGLSVGIRFRSESDIVEFLKKEEHWNTWFKSFTTGDKWEFEFERVAWLKIAGLPTALWSEENFSRIVMEFGKILDPLEIISTCQDLSLGGVCVLTRHKRRINEEVKVVLNGNVFGVGVFEAEYDWSPFPSGPFQSIEQYESGDEDDWSVPGDEEDSEQDDYLGSSKTDKEEGEINSEDESDWVPESEASMPESVKNAVAGDTNNDSLMGVDDQTADEVGENRRGNQMPEVGDDDASSGEFQRVLGSINNLQSNDIPRGEFVFNALPSSAPCTRALTKSDFSGRFDGLLKMGAFGPFNSEPNFVNRRILPASLRESNSNKENKGMEMDSSLIKLNEAEITVEVGKLLGIEMEVKDPVLLEALGEAGDLIDIR</sequence>
<dbReference type="EMBL" id="CM042010">
    <property type="protein sequence ID" value="KAI3781750.1"/>
    <property type="molecule type" value="Genomic_DNA"/>
</dbReference>
<organism evidence="1 2">
    <name type="scientific">Cichorium intybus</name>
    <name type="common">Chicory</name>
    <dbReference type="NCBI Taxonomy" id="13427"/>
    <lineage>
        <taxon>Eukaryota</taxon>
        <taxon>Viridiplantae</taxon>
        <taxon>Streptophyta</taxon>
        <taxon>Embryophyta</taxon>
        <taxon>Tracheophyta</taxon>
        <taxon>Spermatophyta</taxon>
        <taxon>Magnoliopsida</taxon>
        <taxon>eudicotyledons</taxon>
        <taxon>Gunneridae</taxon>
        <taxon>Pentapetalae</taxon>
        <taxon>asterids</taxon>
        <taxon>campanulids</taxon>
        <taxon>Asterales</taxon>
        <taxon>Asteraceae</taxon>
        <taxon>Cichorioideae</taxon>
        <taxon>Cichorieae</taxon>
        <taxon>Cichoriinae</taxon>
        <taxon>Cichorium</taxon>
    </lineage>
</organism>
<reference evidence="2" key="1">
    <citation type="journal article" date="2022" name="Mol. Ecol. Resour.">
        <title>The genomes of chicory, endive, great burdock and yacon provide insights into Asteraceae palaeo-polyploidization history and plant inulin production.</title>
        <authorList>
            <person name="Fan W."/>
            <person name="Wang S."/>
            <person name="Wang H."/>
            <person name="Wang A."/>
            <person name="Jiang F."/>
            <person name="Liu H."/>
            <person name="Zhao H."/>
            <person name="Xu D."/>
            <person name="Zhang Y."/>
        </authorList>
    </citation>
    <scope>NUCLEOTIDE SEQUENCE [LARGE SCALE GENOMIC DNA]</scope>
    <source>
        <strain evidence="2">cv. Punajuju</strain>
    </source>
</reference>
<keyword evidence="2" id="KW-1185">Reference proteome</keyword>
<evidence type="ECO:0000313" key="1">
    <source>
        <dbReference type="EMBL" id="KAI3781750.1"/>
    </source>
</evidence>
<protein>
    <submittedName>
        <fullName evidence="1">Uncharacterized protein</fullName>
    </submittedName>
</protein>
<gene>
    <name evidence="1" type="ORF">L2E82_11774</name>
</gene>
<evidence type="ECO:0000313" key="2">
    <source>
        <dbReference type="Proteomes" id="UP001055811"/>
    </source>
</evidence>
<name>A0ACB9GF99_CICIN</name>
<comment type="caution">
    <text evidence="1">The sequence shown here is derived from an EMBL/GenBank/DDBJ whole genome shotgun (WGS) entry which is preliminary data.</text>
</comment>
<proteinExistence type="predicted"/>
<accession>A0ACB9GF99</accession>
<reference evidence="1 2" key="2">
    <citation type="journal article" date="2022" name="Mol. Ecol. Resour.">
        <title>The genomes of chicory, endive, great burdock and yacon provide insights into Asteraceae paleo-polyploidization history and plant inulin production.</title>
        <authorList>
            <person name="Fan W."/>
            <person name="Wang S."/>
            <person name="Wang H."/>
            <person name="Wang A."/>
            <person name="Jiang F."/>
            <person name="Liu H."/>
            <person name="Zhao H."/>
            <person name="Xu D."/>
            <person name="Zhang Y."/>
        </authorList>
    </citation>
    <scope>NUCLEOTIDE SEQUENCE [LARGE SCALE GENOMIC DNA]</scope>
    <source>
        <strain evidence="2">cv. Punajuju</strain>
        <tissue evidence="1">Leaves</tissue>
    </source>
</reference>
<dbReference type="Proteomes" id="UP001055811">
    <property type="component" value="Linkage Group LG02"/>
</dbReference>